<dbReference type="GO" id="GO:0005829">
    <property type="term" value="C:cytosol"/>
    <property type="evidence" value="ECO:0007669"/>
    <property type="project" value="TreeGrafter"/>
</dbReference>
<dbReference type="InterPro" id="IPR013766">
    <property type="entry name" value="Thioredoxin_domain"/>
</dbReference>
<dbReference type="GO" id="GO:0045454">
    <property type="term" value="P:cell redox homeostasis"/>
    <property type="evidence" value="ECO:0007669"/>
    <property type="project" value="TreeGrafter"/>
</dbReference>
<dbReference type="Pfam" id="PF00578">
    <property type="entry name" value="AhpC-TSA"/>
    <property type="match status" value="1"/>
</dbReference>
<dbReference type="Proteomes" id="UP000518300">
    <property type="component" value="Unassembled WGS sequence"/>
</dbReference>
<name>A0A848LRY2_9BACT</name>
<dbReference type="InterPro" id="IPR000866">
    <property type="entry name" value="AhpC/TSA"/>
</dbReference>
<evidence type="ECO:0000256" key="3">
    <source>
        <dbReference type="ARBA" id="ARBA00032824"/>
    </source>
</evidence>
<evidence type="ECO:0000256" key="5">
    <source>
        <dbReference type="PIRSR" id="PIRSR000239-1"/>
    </source>
</evidence>
<dbReference type="AlphaFoldDB" id="A0A848LRY2"/>
<dbReference type="GO" id="GO:0042744">
    <property type="term" value="P:hydrogen peroxide catabolic process"/>
    <property type="evidence" value="ECO:0007669"/>
    <property type="project" value="TreeGrafter"/>
</dbReference>
<feature type="domain" description="Thioredoxin" evidence="6">
    <location>
        <begin position="2"/>
        <end position="150"/>
    </location>
</feature>
<dbReference type="PANTHER" id="PTHR10681">
    <property type="entry name" value="THIOREDOXIN PEROXIDASE"/>
    <property type="match status" value="1"/>
</dbReference>
<feature type="active site" description="Cysteine sulfenic acid (-SOH) intermediate; for peroxidase activity" evidence="5">
    <location>
        <position position="44"/>
    </location>
</feature>
<comment type="function">
    <text evidence="4">Thiol-specific peroxidase that catalyzes the reduction of hydrogen peroxide and organic hydroperoxides to water and alcohols, respectively. Plays a role in cell protection against oxidative stress by detoxifying peroxides.</text>
</comment>
<dbReference type="CDD" id="cd03017">
    <property type="entry name" value="PRX_BCP"/>
    <property type="match status" value="1"/>
</dbReference>
<dbReference type="EMBL" id="JABBJJ010000249">
    <property type="protein sequence ID" value="NMO20516.1"/>
    <property type="molecule type" value="Genomic_DNA"/>
</dbReference>
<evidence type="ECO:0000313" key="7">
    <source>
        <dbReference type="EMBL" id="NMO20516.1"/>
    </source>
</evidence>
<keyword evidence="2" id="KW-0560">Oxidoreductase</keyword>
<reference evidence="7 8" key="1">
    <citation type="submission" date="2020-04" db="EMBL/GenBank/DDBJ databases">
        <title>Draft genome of Pyxidicoccus fallax type strain.</title>
        <authorList>
            <person name="Whitworth D.E."/>
        </authorList>
    </citation>
    <scope>NUCLEOTIDE SEQUENCE [LARGE SCALE GENOMIC DNA]</scope>
    <source>
        <strain evidence="7 8">DSM 14698</strain>
    </source>
</reference>
<evidence type="ECO:0000313" key="8">
    <source>
        <dbReference type="Proteomes" id="UP000518300"/>
    </source>
</evidence>
<dbReference type="Gene3D" id="3.40.30.10">
    <property type="entry name" value="Glutaredoxin"/>
    <property type="match status" value="1"/>
</dbReference>
<accession>A0A848LRY2</accession>
<evidence type="ECO:0000259" key="6">
    <source>
        <dbReference type="PROSITE" id="PS51352"/>
    </source>
</evidence>
<dbReference type="PROSITE" id="PS51352">
    <property type="entry name" value="THIOREDOXIN_2"/>
    <property type="match status" value="1"/>
</dbReference>
<comment type="caution">
    <text evidence="7">The sequence shown here is derived from an EMBL/GenBank/DDBJ whole genome shotgun (WGS) entry which is preliminary data.</text>
</comment>
<dbReference type="GO" id="GO:0008379">
    <property type="term" value="F:thioredoxin peroxidase activity"/>
    <property type="evidence" value="ECO:0007669"/>
    <property type="project" value="TreeGrafter"/>
</dbReference>
<evidence type="ECO:0000256" key="4">
    <source>
        <dbReference type="ARBA" id="ARBA00037420"/>
    </source>
</evidence>
<organism evidence="7 8">
    <name type="scientific">Pyxidicoccus fallax</name>
    <dbReference type="NCBI Taxonomy" id="394095"/>
    <lineage>
        <taxon>Bacteria</taxon>
        <taxon>Pseudomonadati</taxon>
        <taxon>Myxococcota</taxon>
        <taxon>Myxococcia</taxon>
        <taxon>Myxococcales</taxon>
        <taxon>Cystobacterineae</taxon>
        <taxon>Myxococcaceae</taxon>
        <taxon>Pyxidicoccus</taxon>
    </lineage>
</organism>
<dbReference type="InterPro" id="IPR036249">
    <property type="entry name" value="Thioredoxin-like_sf"/>
</dbReference>
<keyword evidence="8" id="KW-1185">Reference proteome</keyword>
<dbReference type="InterPro" id="IPR024706">
    <property type="entry name" value="Peroxiredoxin_AhpC-typ"/>
</dbReference>
<dbReference type="PANTHER" id="PTHR10681:SF128">
    <property type="entry name" value="THIOREDOXIN-DEPENDENT PEROXIDE REDUCTASE, MITOCHONDRIAL"/>
    <property type="match status" value="1"/>
</dbReference>
<evidence type="ECO:0000256" key="2">
    <source>
        <dbReference type="ARBA" id="ARBA00023002"/>
    </source>
</evidence>
<sequence length="152" mass="17445">MPAVGDSAPDFTATDCRGAPLRLSSLRGRRVVLFFFPKAFTIGCTIENRAFRDNHLLVKELGAELVGVSVDTQRTQCEFAEQEDIRFALLGDESRDISRAYDVLWPVLNIDRRVTFIIDPHGRVEHIIRHEVRVYRHLDDVLRYLRDNPLPA</sequence>
<proteinExistence type="inferred from homology"/>
<evidence type="ECO:0000256" key="1">
    <source>
        <dbReference type="ARBA" id="ARBA00009796"/>
    </source>
</evidence>
<dbReference type="SUPFAM" id="SSF52833">
    <property type="entry name" value="Thioredoxin-like"/>
    <property type="match status" value="1"/>
</dbReference>
<dbReference type="RefSeq" id="WP_169349730.1">
    <property type="nucleotide sequence ID" value="NZ_JABBJJ010000249.1"/>
</dbReference>
<dbReference type="PIRSF" id="PIRSF000239">
    <property type="entry name" value="AHPC"/>
    <property type="match status" value="1"/>
</dbReference>
<dbReference type="GO" id="GO:0006979">
    <property type="term" value="P:response to oxidative stress"/>
    <property type="evidence" value="ECO:0007669"/>
    <property type="project" value="TreeGrafter"/>
</dbReference>
<comment type="similarity">
    <text evidence="1">Belongs to the peroxiredoxin family. AhpC/Prx1 subfamily.</text>
</comment>
<dbReference type="GO" id="GO:0033554">
    <property type="term" value="P:cellular response to stress"/>
    <property type="evidence" value="ECO:0007669"/>
    <property type="project" value="TreeGrafter"/>
</dbReference>
<gene>
    <name evidence="7" type="ORF">HG543_37490</name>
</gene>
<protein>
    <recommendedName>
        <fullName evidence="3">Thioredoxin peroxidase</fullName>
    </recommendedName>
</protein>
<dbReference type="InterPro" id="IPR050217">
    <property type="entry name" value="Peroxiredoxin"/>
</dbReference>